<feature type="region of interest" description="Disordered" evidence="4">
    <location>
        <begin position="495"/>
        <end position="516"/>
    </location>
</feature>
<accession>A0A915IB02</accession>
<dbReference type="WBParaSite" id="nRc.2.0.1.t10441-RA">
    <property type="protein sequence ID" value="nRc.2.0.1.t10441-RA"/>
    <property type="gene ID" value="nRc.2.0.1.g10441"/>
</dbReference>
<reference evidence="6" key="1">
    <citation type="submission" date="2022-11" db="UniProtKB">
        <authorList>
            <consortium name="WormBaseParasite"/>
        </authorList>
    </citation>
    <scope>IDENTIFICATION</scope>
</reference>
<sequence>MYSKKNPMNTSAPSPSEQQARDKLALYVYEYLQYMGAPNSAESFLEEIRWTKSRNITLGDKPGFLQSWWCKSLFSIAKDGVPSQNVFWDLYCAAPERRDTSGHSPEAKIFQDFTCVANGMHGPTATPSPVAMPAPDGMTAGPAGMGPPTHFFQPGHMRPSPPQQPVSQQSPHAMMTPTGFLPARYPSGPRSVMRMPQDQPPYGSPGPQMYSDQIRLTGPQMMPQHRLTHGRMPPMNQNNFPMRPLVNTSMGPGIASGANMNRWPPTMQYNDPGPSQFSVSAMSVNNGPPPGSLTPMRSPHSMPDVASDRYGMMQPGAPPMGAFTMASDQPGAVGLGDMLMNGDGMDIKNSPASTHGLNGTPGPGPVSVGGASQGPSNGGGGGNLSAGAGGNSGNSGGGPGGQSNNGPNSGSNNGNGGSSGPVGGPNSAPPPVGASDACPLDYGGAGGPGGGVMHPFQAGNSSLFPDHYTAPCSYHMAIPEQEAEIQKIKDSISEESKTFLSKDRQSTDSTDYFNMR</sequence>
<name>A0A915IB02_ROMCU</name>
<feature type="compositionally biased region" description="Basic and acidic residues" evidence="4">
    <location>
        <begin position="495"/>
        <end position="506"/>
    </location>
</feature>
<evidence type="ECO:0000256" key="2">
    <source>
        <dbReference type="ARBA" id="ARBA00023125"/>
    </source>
</evidence>
<dbReference type="Proteomes" id="UP000887565">
    <property type="component" value="Unplaced"/>
</dbReference>
<dbReference type="AlphaFoldDB" id="A0A915IB02"/>
<dbReference type="InterPro" id="IPR006594">
    <property type="entry name" value="LisH"/>
</dbReference>
<evidence type="ECO:0000313" key="5">
    <source>
        <dbReference type="Proteomes" id="UP000887565"/>
    </source>
</evidence>
<dbReference type="GO" id="GO:0003697">
    <property type="term" value="F:single-stranded DNA binding"/>
    <property type="evidence" value="ECO:0007669"/>
    <property type="project" value="InterPro"/>
</dbReference>
<dbReference type="PRINTS" id="PR01743">
    <property type="entry name" value="SSDNABINDING"/>
</dbReference>
<feature type="compositionally biased region" description="Gly residues" evidence="4">
    <location>
        <begin position="376"/>
        <end position="403"/>
    </location>
</feature>
<proteinExistence type="predicted"/>
<dbReference type="GO" id="GO:0045944">
    <property type="term" value="P:positive regulation of transcription by RNA polymerase II"/>
    <property type="evidence" value="ECO:0007669"/>
    <property type="project" value="TreeGrafter"/>
</dbReference>
<keyword evidence="3" id="KW-0539">Nucleus</keyword>
<feature type="compositionally biased region" description="Polar residues" evidence="4">
    <location>
        <begin position="507"/>
        <end position="516"/>
    </location>
</feature>
<evidence type="ECO:0000256" key="4">
    <source>
        <dbReference type="SAM" id="MobiDB-lite"/>
    </source>
</evidence>
<comment type="subcellular location">
    <subcellularLocation>
        <location evidence="1">Nucleus</location>
    </subcellularLocation>
</comment>
<evidence type="ECO:0000256" key="3">
    <source>
        <dbReference type="ARBA" id="ARBA00023242"/>
    </source>
</evidence>
<evidence type="ECO:0000256" key="1">
    <source>
        <dbReference type="ARBA" id="ARBA00004123"/>
    </source>
</evidence>
<dbReference type="PANTHER" id="PTHR12610:SF12">
    <property type="entry name" value="SEQUENCE-SPECIFIC SINGLE-STRANDED DNA-BINDING PROTEIN, ISOFORM D"/>
    <property type="match status" value="1"/>
</dbReference>
<dbReference type="Pfam" id="PF04503">
    <property type="entry name" value="SSDP"/>
    <property type="match status" value="1"/>
</dbReference>
<feature type="region of interest" description="Disordered" evidence="4">
    <location>
        <begin position="344"/>
        <end position="440"/>
    </location>
</feature>
<dbReference type="GO" id="GO:0005634">
    <property type="term" value="C:nucleus"/>
    <property type="evidence" value="ECO:0007669"/>
    <property type="project" value="UniProtKB-SubCell"/>
</dbReference>
<organism evidence="5 6">
    <name type="scientific">Romanomermis culicivorax</name>
    <name type="common">Nematode worm</name>
    <dbReference type="NCBI Taxonomy" id="13658"/>
    <lineage>
        <taxon>Eukaryota</taxon>
        <taxon>Metazoa</taxon>
        <taxon>Ecdysozoa</taxon>
        <taxon>Nematoda</taxon>
        <taxon>Enoplea</taxon>
        <taxon>Dorylaimia</taxon>
        <taxon>Mermithida</taxon>
        <taxon>Mermithoidea</taxon>
        <taxon>Mermithidae</taxon>
        <taxon>Romanomermis</taxon>
    </lineage>
</organism>
<evidence type="ECO:0000313" key="6">
    <source>
        <dbReference type="WBParaSite" id="nRc.2.0.1.t10441-RA"/>
    </source>
</evidence>
<keyword evidence="5" id="KW-1185">Reference proteome</keyword>
<dbReference type="PANTHER" id="PTHR12610">
    <property type="entry name" value="SINGLE STRANDED DNA BINDING PROTEIN"/>
    <property type="match status" value="1"/>
</dbReference>
<keyword evidence="2" id="KW-0238">DNA-binding</keyword>
<feature type="compositionally biased region" description="Gly residues" evidence="4">
    <location>
        <begin position="413"/>
        <end position="423"/>
    </location>
</feature>
<dbReference type="InterPro" id="IPR008116">
    <property type="entry name" value="SSDP_DNA-bd"/>
</dbReference>
<protein>
    <submittedName>
        <fullName evidence="6">LisH domain-containing protein</fullName>
    </submittedName>
</protein>
<dbReference type="OMA" id="HEHTTEA"/>
<feature type="compositionally biased region" description="Low complexity" evidence="4">
    <location>
        <begin position="365"/>
        <end position="375"/>
    </location>
</feature>
<dbReference type="PROSITE" id="PS50896">
    <property type="entry name" value="LISH"/>
    <property type="match status" value="1"/>
</dbReference>